<reference evidence="1" key="1">
    <citation type="submission" date="2023-11" db="EMBL/GenBank/DDBJ databases">
        <title>Gracilibacillus pellucida a moderately halophilic bacterium isolated from saline soil in Xinjiang province.</title>
        <authorList>
            <person name="Zhang Z."/>
            <person name="Tan F."/>
            <person name="Wang Y."/>
            <person name="Xia M."/>
        </authorList>
    </citation>
    <scope>NUCLEOTIDE SEQUENCE</scope>
    <source>
        <strain evidence="1">S3-1-1</strain>
    </source>
</reference>
<keyword evidence="2" id="KW-1185">Reference proteome</keyword>
<sequence>MRQPNRFRKRVFLFSKHKLLMIASGFITAFFLMFIIVGMLTSIDPNYRVASNTVKQWTTNVTQEHFLSLMIMENRLFEEALPDDTPPIDMWKVAFELGTNVRMHDVRSLLGREIPGFEMYDQQILIAGEGTDYTNLTVESTPPLDIVLEEREATPVDDEQKEKPEEEDTEEQEKTTEDKNVVYIYNTHNRESFLPHLPDTDDPNDAFHHEVNIMNISNQLAKDLAHYGIGSEVDDTDIGEILNERGWNYSSDSYTASKEVVEAALTNNNDVRYVFDLHRDSVREDVTTTEIDGEKYARIMFVIGGDNPEHEKNYALANELHNLLEEKYHGLSRGVIMYEGAGRNGVYNQDVSENALTIEMGGVDNTMEELYNTSEVFAEIFSEYYWDAEAVSANDEEEK</sequence>
<proteinExistence type="predicted"/>
<name>A0ACC6M521_9BACI</name>
<accession>A0ACC6M521</accession>
<comment type="caution">
    <text evidence="1">The sequence shown here is derived from an EMBL/GenBank/DDBJ whole genome shotgun (WGS) entry which is preliminary data.</text>
</comment>
<dbReference type="Proteomes" id="UP001277972">
    <property type="component" value="Unassembled WGS sequence"/>
</dbReference>
<evidence type="ECO:0000313" key="2">
    <source>
        <dbReference type="Proteomes" id="UP001277972"/>
    </source>
</evidence>
<organism evidence="1 2">
    <name type="scientific">Gracilibacillus pellucidus</name>
    <dbReference type="NCBI Taxonomy" id="3095368"/>
    <lineage>
        <taxon>Bacteria</taxon>
        <taxon>Bacillati</taxon>
        <taxon>Bacillota</taxon>
        <taxon>Bacilli</taxon>
        <taxon>Bacillales</taxon>
        <taxon>Bacillaceae</taxon>
        <taxon>Gracilibacillus</taxon>
    </lineage>
</organism>
<evidence type="ECO:0000313" key="1">
    <source>
        <dbReference type="EMBL" id="MDX8045932.1"/>
    </source>
</evidence>
<protein>
    <submittedName>
        <fullName evidence="1">Stage II sporulation protein P</fullName>
    </submittedName>
</protein>
<gene>
    <name evidence="1" type="ORF">SH601_07990</name>
</gene>
<dbReference type="EMBL" id="JAWZSR010000004">
    <property type="protein sequence ID" value="MDX8045932.1"/>
    <property type="molecule type" value="Genomic_DNA"/>
</dbReference>